<sequence length="118" mass="12697">MGGAGADCKGRIGRYAVRMGRHKRGAGAVRVGEKWIAQALGGTSAGRADADEVQIRVAAGLKWFVLETSVEDELDEVKRNGRQVLLEWSAEPTVVQPTVVGVLKLVYTRTAWLTASSM</sequence>
<organism evidence="1 2">
    <name type="scientific">Streptomyces durocortorensis</name>
    <dbReference type="NCBI Taxonomy" id="2811104"/>
    <lineage>
        <taxon>Bacteria</taxon>
        <taxon>Bacillati</taxon>
        <taxon>Actinomycetota</taxon>
        <taxon>Actinomycetes</taxon>
        <taxon>Kitasatosporales</taxon>
        <taxon>Streptomycetaceae</taxon>
        <taxon>Streptomyces</taxon>
    </lineage>
</organism>
<protein>
    <recommendedName>
        <fullName evidence="3">Transposase</fullName>
    </recommendedName>
</protein>
<name>A0ABS2HTD0_9ACTN</name>
<evidence type="ECO:0000313" key="1">
    <source>
        <dbReference type="EMBL" id="MBM7054304.1"/>
    </source>
</evidence>
<evidence type="ECO:0008006" key="3">
    <source>
        <dbReference type="Google" id="ProtNLM"/>
    </source>
</evidence>
<proteinExistence type="predicted"/>
<gene>
    <name evidence="1" type="ORF">JS521_10620</name>
</gene>
<keyword evidence="2" id="KW-1185">Reference proteome</keyword>
<accession>A0ABS2HTD0</accession>
<evidence type="ECO:0000313" key="2">
    <source>
        <dbReference type="Proteomes" id="UP000712045"/>
    </source>
</evidence>
<reference evidence="1 2" key="1">
    <citation type="submission" date="2021-02" db="EMBL/GenBank/DDBJ databases">
        <title>Genome Streptomyces sp. RHZ10.</title>
        <authorList>
            <person name="Besaury L."/>
        </authorList>
    </citation>
    <scope>NUCLEOTIDE SEQUENCE [LARGE SCALE GENOMIC DNA]</scope>
    <source>
        <strain evidence="1 2">RHZ10</strain>
    </source>
</reference>
<comment type="caution">
    <text evidence="1">The sequence shown here is derived from an EMBL/GenBank/DDBJ whole genome shotgun (WGS) entry which is preliminary data.</text>
</comment>
<dbReference type="EMBL" id="JAFEUF010000038">
    <property type="protein sequence ID" value="MBM7054304.1"/>
    <property type="molecule type" value="Genomic_DNA"/>
</dbReference>
<dbReference type="RefSeq" id="WP_205082473.1">
    <property type="nucleotide sequence ID" value="NZ_JAFEUF010000038.1"/>
</dbReference>
<dbReference type="Proteomes" id="UP000712045">
    <property type="component" value="Unassembled WGS sequence"/>
</dbReference>